<protein>
    <submittedName>
        <fullName evidence="3">Enoyl-CoA hydratase</fullName>
        <ecNumber evidence="3">4.2.1.17</ecNumber>
    </submittedName>
</protein>
<gene>
    <name evidence="3" type="ORF">AERYTH_07340</name>
</gene>
<dbReference type="InterPro" id="IPR001753">
    <property type="entry name" value="Enoyl-CoA_hydra/iso"/>
</dbReference>
<accession>A0A0U4CGL2</accession>
<dbReference type="InterPro" id="IPR029045">
    <property type="entry name" value="ClpP/crotonase-like_dom_sf"/>
</dbReference>
<dbReference type="RefSeq" id="WP_067861460.1">
    <property type="nucleotide sequence ID" value="NZ_CP011502.1"/>
</dbReference>
<dbReference type="Pfam" id="PF00378">
    <property type="entry name" value="ECH_1"/>
    <property type="match status" value="1"/>
</dbReference>
<keyword evidence="3" id="KW-0456">Lyase</keyword>
<keyword evidence="4" id="KW-1185">Reference proteome</keyword>
<dbReference type="PROSITE" id="PS00166">
    <property type="entry name" value="ENOYL_COA_HYDRATASE"/>
    <property type="match status" value="1"/>
</dbReference>
<reference evidence="3 4" key="1">
    <citation type="journal article" date="1991" name="Int. J. Syst. Bacteriol.">
        <title>Description of the erythromycin-producing bacterium Arthrobacter sp. strain NRRL B-3381 as Aeromicrobium erythreum gen. nov., sp. nov.</title>
        <authorList>
            <person name="Miller E.S."/>
            <person name="Woese C.R."/>
            <person name="Brenner S."/>
        </authorList>
    </citation>
    <scope>NUCLEOTIDE SEQUENCE [LARGE SCALE GENOMIC DNA]</scope>
    <source>
        <strain evidence="3 4">AR18</strain>
    </source>
</reference>
<dbReference type="Proteomes" id="UP000067689">
    <property type="component" value="Chromosome"/>
</dbReference>
<dbReference type="PANTHER" id="PTHR43802">
    <property type="entry name" value="ENOYL-COA HYDRATASE"/>
    <property type="match status" value="1"/>
</dbReference>
<organism evidence="3 4">
    <name type="scientific">Aeromicrobium erythreum</name>
    <dbReference type="NCBI Taxonomy" id="2041"/>
    <lineage>
        <taxon>Bacteria</taxon>
        <taxon>Bacillati</taxon>
        <taxon>Actinomycetota</taxon>
        <taxon>Actinomycetes</taxon>
        <taxon>Propionibacteriales</taxon>
        <taxon>Nocardioidaceae</taxon>
        <taxon>Aeromicrobium</taxon>
    </lineage>
</organism>
<evidence type="ECO:0000313" key="3">
    <source>
        <dbReference type="EMBL" id="ALX04517.1"/>
    </source>
</evidence>
<sequence length="262" mass="27132">MSEPVRYDVDDAVCTITLHRPDVRNAVDGPTAAALLAAFERFEADDDVAVAVLHGEGGTFCAGADLSAVADPERGHVLDPDGHGPMGPTRMALTKPLVAAIEGHAVAGGLELALLADLRVAAEDAVLGVFCRRWGVPLIDGGTVRLPRVVGHGRAMDLVLTGRPVEAHEALQMGLVNRVVAPGRALDVAHELAEQLAAFPQACLRADRASVLGQWDLPLAEALRAEGAGGLPVVAAEAVEGAARFVAGAGRHGRFDDGAPDR</sequence>
<dbReference type="PATRIC" id="fig|2041.4.peg.1540"/>
<evidence type="ECO:0000313" key="4">
    <source>
        <dbReference type="Proteomes" id="UP000067689"/>
    </source>
</evidence>
<dbReference type="OrthoDB" id="4470569at2"/>
<evidence type="ECO:0000256" key="2">
    <source>
        <dbReference type="RuleBase" id="RU003707"/>
    </source>
</evidence>
<dbReference type="Gene3D" id="1.10.287.2460">
    <property type="match status" value="1"/>
</dbReference>
<dbReference type="InterPro" id="IPR018376">
    <property type="entry name" value="Enoyl-CoA_hyd/isom_CS"/>
</dbReference>
<dbReference type="AlphaFoldDB" id="A0A0U4CGL2"/>
<dbReference type="GO" id="GO:0004300">
    <property type="term" value="F:enoyl-CoA hydratase activity"/>
    <property type="evidence" value="ECO:0007669"/>
    <property type="project" value="UniProtKB-EC"/>
</dbReference>
<dbReference type="PANTHER" id="PTHR43802:SF1">
    <property type="entry name" value="IP11341P-RELATED"/>
    <property type="match status" value="1"/>
</dbReference>
<dbReference type="EC" id="4.2.1.17" evidence="3"/>
<dbReference type="NCBIfam" id="NF006108">
    <property type="entry name" value="PRK08259.1"/>
    <property type="match status" value="1"/>
</dbReference>
<dbReference type="CDD" id="cd06558">
    <property type="entry name" value="crotonase-like"/>
    <property type="match status" value="1"/>
</dbReference>
<dbReference type="KEGG" id="aer:AERYTH_07340"/>
<name>A0A0U4CGL2_9ACTN</name>
<dbReference type="EMBL" id="CP011502">
    <property type="protein sequence ID" value="ALX04517.1"/>
    <property type="molecule type" value="Genomic_DNA"/>
</dbReference>
<evidence type="ECO:0000256" key="1">
    <source>
        <dbReference type="ARBA" id="ARBA00005254"/>
    </source>
</evidence>
<dbReference type="Gene3D" id="3.90.226.10">
    <property type="entry name" value="2-enoyl-CoA Hydratase, Chain A, domain 1"/>
    <property type="match status" value="1"/>
</dbReference>
<comment type="similarity">
    <text evidence="1 2">Belongs to the enoyl-CoA hydratase/isomerase family.</text>
</comment>
<proteinExistence type="inferred from homology"/>
<dbReference type="STRING" id="2041.AERYTH_07340"/>
<dbReference type="SUPFAM" id="SSF52096">
    <property type="entry name" value="ClpP/crotonase"/>
    <property type="match status" value="1"/>
</dbReference>